<sequence>MPRYSVSQRKIVTFQGHVEIELPEGVDPVRHINEETNAGRDPFTGAWTEMAASMLSIDVAPIEEPVQD</sequence>
<accession>A0A9X1NW79</accession>
<protein>
    <submittedName>
        <fullName evidence="1">Uncharacterized protein</fullName>
    </submittedName>
</protein>
<organism evidence="1 2">
    <name type="scientific">Rhizobium quercicola</name>
    <dbReference type="NCBI Taxonomy" id="2901226"/>
    <lineage>
        <taxon>Bacteria</taxon>
        <taxon>Pseudomonadati</taxon>
        <taxon>Pseudomonadota</taxon>
        <taxon>Alphaproteobacteria</taxon>
        <taxon>Hyphomicrobiales</taxon>
        <taxon>Rhizobiaceae</taxon>
        <taxon>Rhizobium/Agrobacterium group</taxon>
        <taxon>Rhizobium</taxon>
    </lineage>
</organism>
<name>A0A9X1NW79_9HYPH</name>
<dbReference type="Proteomes" id="UP001139089">
    <property type="component" value="Unassembled WGS sequence"/>
</dbReference>
<dbReference type="RefSeq" id="WP_231815643.1">
    <property type="nucleotide sequence ID" value="NZ_JAJOZR010000009.1"/>
</dbReference>
<evidence type="ECO:0000313" key="1">
    <source>
        <dbReference type="EMBL" id="MCD7110436.1"/>
    </source>
</evidence>
<reference evidence="1" key="1">
    <citation type="submission" date="2021-12" db="EMBL/GenBank/DDBJ databases">
        <authorList>
            <person name="Li Y."/>
        </authorList>
    </citation>
    <scope>NUCLEOTIDE SEQUENCE</scope>
    <source>
        <strain evidence="1">DKSPLA3</strain>
    </source>
</reference>
<keyword evidence="2" id="KW-1185">Reference proteome</keyword>
<gene>
    <name evidence="1" type="ORF">LRX75_15460</name>
</gene>
<dbReference type="EMBL" id="JAJOZR010000009">
    <property type="protein sequence ID" value="MCD7110436.1"/>
    <property type="molecule type" value="Genomic_DNA"/>
</dbReference>
<evidence type="ECO:0000313" key="2">
    <source>
        <dbReference type="Proteomes" id="UP001139089"/>
    </source>
</evidence>
<dbReference type="AlphaFoldDB" id="A0A9X1NW79"/>
<proteinExistence type="predicted"/>
<comment type="caution">
    <text evidence="1">The sequence shown here is derived from an EMBL/GenBank/DDBJ whole genome shotgun (WGS) entry which is preliminary data.</text>
</comment>